<evidence type="ECO:0000313" key="2">
    <source>
        <dbReference type="EnsemblMetazoa" id="GAUT043045-PA"/>
    </source>
</evidence>
<evidence type="ECO:0000256" key="1">
    <source>
        <dbReference type="SAM" id="Phobius"/>
    </source>
</evidence>
<accession>A0A1A9VP00</accession>
<keyword evidence="1" id="KW-0812">Transmembrane</keyword>
<feature type="transmembrane region" description="Helical" evidence="1">
    <location>
        <begin position="31"/>
        <end position="56"/>
    </location>
</feature>
<dbReference type="AlphaFoldDB" id="A0A1A9VP00"/>
<keyword evidence="1" id="KW-0472">Membrane</keyword>
<organism evidence="2 3">
    <name type="scientific">Glossina austeni</name>
    <name type="common">Savannah tsetse fly</name>
    <dbReference type="NCBI Taxonomy" id="7395"/>
    <lineage>
        <taxon>Eukaryota</taxon>
        <taxon>Metazoa</taxon>
        <taxon>Ecdysozoa</taxon>
        <taxon>Arthropoda</taxon>
        <taxon>Hexapoda</taxon>
        <taxon>Insecta</taxon>
        <taxon>Pterygota</taxon>
        <taxon>Neoptera</taxon>
        <taxon>Endopterygota</taxon>
        <taxon>Diptera</taxon>
        <taxon>Brachycera</taxon>
        <taxon>Muscomorpha</taxon>
        <taxon>Hippoboscoidea</taxon>
        <taxon>Glossinidae</taxon>
        <taxon>Glossina</taxon>
    </lineage>
</organism>
<keyword evidence="1" id="KW-1133">Transmembrane helix</keyword>
<evidence type="ECO:0000313" key="3">
    <source>
        <dbReference type="Proteomes" id="UP000078200"/>
    </source>
</evidence>
<sequence length="142" mass="15211">MLSDKCSKRETSREAARICWAGCTVWAKGFIFLYAAAAAAAGAAAVAAAAAAAAVADSAQAQKTGKLFYKSISTKQIRNSPPEREVKNSLCIHSVKIASVSIVLILMGEQIDWLTNLNPESIQHITRKIFDQQSNRGVTNIS</sequence>
<protein>
    <submittedName>
        <fullName evidence="2">Uncharacterized protein</fullName>
    </submittedName>
</protein>
<proteinExistence type="predicted"/>
<name>A0A1A9VP00_GLOAU</name>
<dbReference type="EnsemblMetazoa" id="GAUT043045-RA">
    <property type="protein sequence ID" value="GAUT043045-PA"/>
    <property type="gene ID" value="GAUT043045"/>
</dbReference>
<dbReference type="VEuPathDB" id="VectorBase:GAUT043045"/>
<dbReference type="Proteomes" id="UP000078200">
    <property type="component" value="Unassembled WGS sequence"/>
</dbReference>
<keyword evidence="3" id="KW-1185">Reference proteome</keyword>
<reference evidence="2" key="1">
    <citation type="submission" date="2020-05" db="UniProtKB">
        <authorList>
            <consortium name="EnsemblMetazoa"/>
        </authorList>
    </citation>
    <scope>IDENTIFICATION</scope>
    <source>
        <strain evidence="2">TTRI</strain>
    </source>
</reference>